<gene>
    <name evidence="2" type="ORF">ENU31_04250</name>
</gene>
<proteinExistence type="predicted"/>
<reference evidence="2" key="1">
    <citation type="journal article" date="2020" name="mSystems">
        <title>Genome- and Community-Level Interaction Insights into Carbon Utilization and Element Cycling Functions of Hydrothermarchaeota in Hydrothermal Sediment.</title>
        <authorList>
            <person name="Zhou Z."/>
            <person name="Liu Y."/>
            <person name="Xu W."/>
            <person name="Pan J."/>
            <person name="Luo Z.H."/>
            <person name="Li M."/>
        </authorList>
    </citation>
    <scope>NUCLEOTIDE SEQUENCE [LARGE SCALE GENOMIC DNA]</scope>
    <source>
        <strain evidence="2">SpSt-658</strain>
    </source>
</reference>
<organism evidence="2">
    <name type="scientific">Ignisphaera aggregans</name>
    <dbReference type="NCBI Taxonomy" id="334771"/>
    <lineage>
        <taxon>Archaea</taxon>
        <taxon>Thermoproteota</taxon>
        <taxon>Thermoprotei</taxon>
        <taxon>Desulfurococcales</taxon>
        <taxon>Desulfurococcaceae</taxon>
        <taxon>Ignisphaera</taxon>
    </lineage>
</organism>
<evidence type="ECO:0000256" key="1">
    <source>
        <dbReference type="SAM" id="Phobius"/>
    </source>
</evidence>
<sequence length="150" mass="17017">MYRCQTEIVSIIILVIVAISGLAIVSNIVINNITRFQHIRSEVIDYNIMVEDIPSASIRTMKISIMVSCIGSNCDKYCIENITISGYNRLTGNEVELAVYRTYKCLRNGVTRIDTVTYYNDRLQLNELIVSFLLSGPSRSEIITRSITLR</sequence>
<accession>A0A7C4D299</accession>
<dbReference type="AlphaFoldDB" id="A0A7C4D299"/>
<protein>
    <submittedName>
        <fullName evidence="2">Uncharacterized protein</fullName>
    </submittedName>
</protein>
<keyword evidence="1" id="KW-1133">Transmembrane helix</keyword>
<keyword evidence="1" id="KW-0472">Membrane</keyword>
<comment type="caution">
    <text evidence="2">The sequence shown here is derived from an EMBL/GenBank/DDBJ whole genome shotgun (WGS) entry which is preliminary data.</text>
</comment>
<dbReference type="EMBL" id="DTCA01000128">
    <property type="protein sequence ID" value="HGM07602.1"/>
    <property type="molecule type" value="Genomic_DNA"/>
</dbReference>
<evidence type="ECO:0000313" key="2">
    <source>
        <dbReference type="EMBL" id="HGM07602.1"/>
    </source>
</evidence>
<keyword evidence="1" id="KW-0812">Transmembrane</keyword>
<name>A0A7C4D299_9CREN</name>
<feature type="transmembrane region" description="Helical" evidence="1">
    <location>
        <begin position="6"/>
        <end position="30"/>
    </location>
</feature>